<accession>A0AAD9RXQ0</accession>
<evidence type="ECO:0000313" key="4">
    <source>
        <dbReference type="Proteomes" id="UP001258017"/>
    </source>
</evidence>
<dbReference type="GO" id="GO:0003676">
    <property type="term" value="F:nucleic acid binding"/>
    <property type="evidence" value="ECO:0007669"/>
    <property type="project" value="InterPro"/>
</dbReference>
<protein>
    <recommendedName>
        <fullName evidence="5">Transcription termination factor 5, mitochondrial</fullName>
    </recommendedName>
</protein>
<comment type="caution">
    <text evidence="3">The sequence shown here is derived from an EMBL/GenBank/DDBJ whole genome shotgun (WGS) entry which is preliminary data.</text>
</comment>
<evidence type="ECO:0000313" key="3">
    <source>
        <dbReference type="EMBL" id="KAK2587874.1"/>
    </source>
</evidence>
<keyword evidence="4" id="KW-1185">Reference proteome</keyword>
<gene>
    <name evidence="3" type="ORF">KPH14_003971</name>
</gene>
<evidence type="ECO:0008006" key="5">
    <source>
        <dbReference type="Google" id="ProtNLM"/>
    </source>
</evidence>
<evidence type="ECO:0000256" key="2">
    <source>
        <dbReference type="ARBA" id="ARBA00022946"/>
    </source>
</evidence>
<dbReference type="SMART" id="SM00733">
    <property type="entry name" value="Mterf"/>
    <property type="match status" value="3"/>
</dbReference>
<keyword evidence="2" id="KW-0809">Transit peptide</keyword>
<dbReference type="Gene3D" id="1.25.70.10">
    <property type="entry name" value="Transcription termination factor 3, mitochondrial"/>
    <property type="match status" value="1"/>
</dbReference>
<organism evidence="3 4">
    <name type="scientific">Odynerus spinipes</name>
    <dbReference type="NCBI Taxonomy" id="1348599"/>
    <lineage>
        <taxon>Eukaryota</taxon>
        <taxon>Metazoa</taxon>
        <taxon>Ecdysozoa</taxon>
        <taxon>Arthropoda</taxon>
        <taxon>Hexapoda</taxon>
        <taxon>Insecta</taxon>
        <taxon>Pterygota</taxon>
        <taxon>Neoptera</taxon>
        <taxon>Endopterygota</taxon>
        <taxon>Hymenoptera</taxon>
        <taxon>Apocrita</taxon>
        <taxon>Aculeata</taxon>
        <taxon>Vespoidea</taxon>
        <taxon>Vespidae</taxon>
        <taxon>Eumeninae</taxon>
        <taxon>Odynerus</taxon>
    </lineage>
</organism>
<reference evidence="3" key="1">
    <citation type="submission" date="2021-08" db="EMBL/GenBank/DDBJ databases">
        <authorList>
            <person name="Misof B."/>
            <person name="Oliver O."/>
            <person name="Podsiadlowski L."/>
            <person name="Donath A."/>
            <person name="Peters R."/>
            <person name="Mayer C."/>
            <person name="Rust J."/>
            <person name="Gunkel S."/>
            <person name="Lesny P."/>
            <person name="Martin S."/>
            <person name="Oeyen J.P."/>
            <person name="Petersen M."/>
            <person name="Panagiotis P."/>
            <person name="Wilbrandt J."/>
            <person name="Tanja T."/>
        </authorList>
    </citation>
    <scope>NUCLEOTIDE SEQUENCE</scope>
    <source>
        <strain evidence="3">GBR_01_08_01A</strain>
        <tissue evidence="3">Thorax + abdomen</tissue>
    </source>
</reference>
<dbReference type="AlphaFoldDB" id="A0AAD9RXQ0"/>
<name>A0AAD9RXQ0_9HYME</name>
<dbReference type="Proteomes" id="UP001258017">
    <property type="component" value="Unassembled WGS sequence"/>
</dbReference>
<evidence type="ECO:0000256" key="1">
    <source>
        <dbReference type="ARBA" id="ARBA00007692"/>
    </source>
</evidence>
<proteinExistence type="inferred from homology"/>
<sequence>MKFSRHITNRLFSIVSPSKLDYHDLLLKHLPIGIKDADNIMFLNEKKLLQIPPDRFIKNCELLRNFNVELNPTTNVVNCLNLHHTTVKHRIFLLQEMGVPTVDVNLIYRLPVHMKASANNFKRKSNIPMNEDIMTNLLSHINNINLDSLPLKLLDPLLPLFMHYEQCFAYHIRCELDIIDLKALHCIGRKYKSIRLSGRLFKLFKEEIGVDENYFKCRLYISDMCPDNVEYMLESLENIQIGSLTVREAIKKKPQISQYDPENIKQLLQSFKTYGIPPIAVNRCLQVCKLKHEVFIQRMKQLLSFPDTSLWTKNPQILHIILNENIGERIDYLREIGHMKWINMRLLISNDSYFAKFKKDEIAPSNKRTYVRCIIYKEIGSNRDDIVELLTRHPYWNRVSFLDIYYTLQFLKERFHIKDICCNIHLILYPRSAIEATLENIENYTYIHNQKYTFTSSQLLALCLYLIEKNNHFTGDGIWNLNPQTRKPIEHENILLEDTSCESDETVDMLNNNHFISTDQQ</sequence>
<dbReference type="InterPro" id="IPR003690">
    <property type="entry name" value="MTERF"/>
</dbReference>
<dbReference type="InterPro" id="IPR038538">
    <property type="entry name" value="MTERF_sf"/>
</dbReference>
<comment type="similarity">
    <text evidence="1">Belongs to the mTERF family.</text>
</comment>
<reference evidence="3" key="2">
    <citation type="journal article" date="2023" name="Commun. Biol.">
        <title>Intrasexual cuticular hydrocarbon dimorphism in a wasp sheds light on hydrocarbon biosynthesis genes in Hymenoptera.</title>
        <authorList>
            <person name="Moris V.C."/>
            <person name="Podsiadlowski L."/>
            <person name="Martin S."/>
            <person name="Oeyen J.P."/>
            <person name="Donath A."/>
            <person name="Petersen M."/>
            <person name="Wilbrandt J."/>
            <person name="Misof B."/>
            <person name="Liedtke D."/>
            <person name="Thamm M."/>
            <person name="Scheiner R."/>
            <person name="Schmitt T."/>
            <person name="Niehuis O."/>
        </authorList>
    </citation>
    <scope>NUCLEOTIDE SEQUENCE</scope>
    <source>
        <strain evidence="3">GBR_01_08_01A</strain>
    </source>
</reference>
<dbReference type="EMBL" id="JAIFRP010000006">
    <property type="protein sequence ID" value="KAK2587874.1"/>
    <property type="molecule type" value="Genomic_DNA"/>
</dbReference>